<feature type="region of interest" description="Disordered" evidence="1">
    <location>
        <begin position="39"/>
        <end position="69"/>
    </location>
</feature>
<name>A0A8H6U5L8_9PEZI</name>
<reference evidence="2" key="1">
    <citation type="journal article" date="2020" name="Phytopathology">
        <title>Genome Sequence Resources of Colletotrichum truncatum, C. plurivorum, C. musicola, and C. sojae: Four Species Pathogenic to Soybean (Glycine max).</title>
        <authorList>
            <person name="Rogerio F."/>
            <person name="Boufleur T.R."/>
            <person name="Ciampi-Guillardi M."/>
            <person name="Sukno S.A."/>
            <person name="Thon M.R."/>
            <person name="Massola Junior N.S."/>
            <person name="Baroncelli R."/>
        </authorList>
    </citation>
    <scope>NUCLEOTIDE SEQUENCE</scope>
    <source>
        <strain evidence="2">LFN00145</strain>
    </source>
</reference>
<evidence type="ECO:0000256" key="1">
    <source>
        <dbReference type="SAM" id="MobiDB-lite"/>
    </source>
</evidence>
<evidence type="ECO:0000313" key="2">
    <source>
        <dbReference type="EMBL" id="KAF6841136.1"/>
    </source>
</evidence>
<dbReference type="AlphaFoldDB" id="A0A8H6U5L8"/>
<comment type="caution">
    <text evidence="2">The sequence shown here is derived from an EMBL/GenBank/DDBJ whole genome shotgun (WGS) entry which is preliminary data.</text>
</comment>
<organism evidence="2 3">
    <name type="scientific">Colletotrichum plurivorum</name>
    <dbReference type="NCBI Taxonomy" id="2175906"/>
    <lineage>
        <taxon>Eukaryota</taxon>
        <taxon>Fungi</taxon>
        <taxon>Dikarya</taxon>
        <taxon>Ascomycota</taxon>
        <taxon>Pezizomycotina</taxon>
        <taxon>Sordariomycetes</taxon>
        <taxon>Hypocreomycetidae</taxon>
        <taxon>Glomerellales</taxon>
        <taxon>Glomerellaceae</taxon>
        <taxon>Colletotrichum</taxon>
        <taxon>Colletotrichum orchidearum species complex</taxon>
    </lineage>
</organism>
<dbReference type="Proteomes" id="UP000654918">
    <property type="component" value="Unassembled WGS sequence"/>
</dbReference>
<keyword evidence="3" id="KW-1185">Reference proteome</keyword>
<proteinExistence type="predicted"/>
<protein>
    <submittedName>
        <fullName evidence="2">Uncharacterized protein</fullName>
    </submittedName>
</protein>
<sequence length="175" mass="18780">MTSPGSGATITKPRFLRQAHVDSDLPVLTPLSRIFASSGSISGGKSKPAAPGGHDVPMKRGRRRGPANPAWWSADFFPHQFSGNDRNEQSYVEPRAGPLRCRGWGRPLAALPGYEITSQSKGGQTLVRWLVPSGQVGQRGAGELVLLALCERQRSREPLVIVDVKLTTANKEGGS</sequence>
<accession>A0A8H6U5L8</accession>
<gene>
    <name evidence="2" type="ORF">CPLU01_00697</name>
</gene>
<dbReference type="EMBL" id="WIGO01000004">
    <property type="protein sequence ID" value="KAF6841136.1"/>
    <property type="molecule type" value="Genomic_DNA"/>
</dbReference>
<evidence type="ECO:0000313" key="3">
    <source>
        <dbReference type="Proteomes" id="UP000654918"/>
    </source>
</evidence>